<protein>
    <recommendedName>
        <fullName evidence="4">Rod shape-determining protein MreD</fullName>
    </recommendedName>
</protein>
<evidence type="ECO:0000313" key="3">
    <source>
        <dbReference type="Proteomes" id="UP000611500"/>
    </source>
</evidence>
<dbReference type="AlphaFoldDB" id="A0A8J3H5M2"/>
<organism evidence="2 3">
    <name type="scientific">Pseudodonghicola xiamenensis</name>
    <dbReference type="NCBI Taxonomy" id="337702"/>
    <lineage>
        <taxon>Bacteria</taxon>
        <taxon>Pseudomonadati</taxon>
        <taxon>Pseudomonadota</taxon>
        <taxon>Alphaproteobacteria</taxon>
        <taxon>Rhodobacterales</taxon>
        <taxon>Paracoccaceae</taxon>
        <taxon>Pseudodonghicola</taxon>
    </lineage>
</organism>
<dbReference type="RefSeq" id="WP_028093217.1">
    <property type="nucleotide sequence ID" value="NZ_BNAP01000005.1"/>
</dbReference>
<gene>
    <name evidence="2" type="ORF">GCM10010961_17500</name>
</gene>
<keyword evidence="1" id="KW-0472">Membrane</keyword>
<dbReference type="EMBL" id="BNAP01000005">
    <property type="protein sequence ID" value="GHG88429.1"/>
    <property type="molecule type" value="Genomic_DNA"/>
</dbReference>
<keyword evidence="3" id="KW-1185">Reference proteome</keyword>
<comment type="caution">
    <text evidence="2">The sequence shown here is derived from an EMBL/GenBank/DDBJ whole genome shotgun (WGS) entry which is preliminary data.</text>
</comment>
<evidence type="ECO:0000313" key="2">
    <source>
        <dbReference type="EMBL" id="GHG88429.1"/>
    </source>
</evidence>
<sequence length="179" mass="19565">MANFSASRLWLMRAAFLGLGVLIIFFHLLPLDTVPRRWAPPDLLIAFSFAWCLRRPDYAPLLIIAGVMLLADLLFQRPPGLMALLVVLGSEYLKSRAATLRGASFVAEWLAVCLTLLAITVLNRLVLSILAVEQAQLSLSLIQMLMTMLAYPPVVLVTQSLMGVSKLTPSDAEAMGGRA</sequence>
<accession>A0A8J3H5M2</accession>
<feature type="transmembrane region" description="Helical" evidence="1">
    <location>
        <begin position="9"/>
        <end position="29"/>
    </location>
</feature>
<evidence type="ECO:0008006" key="4">
    <source>
        <dbReference type="Google" id="ProtNLM"/>
    </source>
</evidence>
<feature type="transmembrane region" description="Helical" evidence="1">
    <location>
        <begin position="58"/>
        <end position="75"/>
    </location>
</feature>
<reference evidence="2" key="1">
    <citation type="journal article" date="2014" name="Int. J. Syst. Evol. Microbiol.">
        <title>Complete genome sequence of Corynebacterium casei LMG S-19264T (=DSM 44701T), isolated from a smear-ripened cheese.</title>
        <authorList>
            <consortium name="US DOE Joint Genome Institute (JGI-PGF)"/>
            <person name="Walter F."/>
            <person name="Albersmeier A."/>
            <person name="Kalinowski J."/>
            <person name="Ruckert C."/>
        </authorList>
    </citation>
    <scope>NUCLEOTIDE SEQUENCE</scope>
    <source>
        <strain evidence="2">CGMCC 1.7081</strain>
    </source>
</reference>
<reference evidence="2" key="2">
    <citation type="submission" date="2020-09" db="EMBL/GenBank/DDBJ databases">
        <authorList>
            <person name="Sun Q."/>
            <person name="Zhou Y."/>
        </authorList>
    </citation>
    <scope>NUCLEOTIDE SEQUENCE</scope>
    <source>
        <strain evidence="2">CGMCC 1.7081</strain>
    </source>
</reference>
<proteinExistence type="predicted"/>
<dbReference type="Proteomes" id="UP000611500">
    <property type="component" value="Unassembled WGS sequence"/>
</dbReference>
<evidence type="ECO:0000256" key="1">
    <source>
        <dbReference type="SAM" id="Phobius"/>
    </source>
</evidence>
<feature type="transmembrane region" description="Helical" evidence="1">
    <location>
        <begin position="109"/>
        <end position="131"/>
    </location>
</feature>
<keyword evidence="1" id="KW-0812">Transmembrane</keyword>
<name>A0A8J3H5M2_9RHOB</name>
<feature type="transmembrane region" description="Helical" evidence="1">
    <location>
        <begin position="137"/>
        <end position="157"/>
    </location>
</feature>
<keyword evidence="1" id="KW-1133">Transmembrane helix</keyword>